<dbReference type="InterPro" id="IPR036942">
    <property type="entry name" value="Beta-barrel_TonB_sf"/>
</dbReference>
<dbReference type="AlphaFoldDB" id="A0A7W8ZLP2"/>
<protein>
    <recommendedName>
        <fullName evidence="8">TonB-dependent transporter Oar-like beta-barrel domain-containing protein</fullName>
    </recommendedName>
</protein>
<dbReference type="InterPro" id="IPR008969">
    <property type="entry name" value="CarboxyPept-like_regulatory"/>
</dbReference>
<proteinExistence type="predicted"/>
<dbReference type="InterPro" id="IPR039426">
    <property type="entry name" value="TonB-dep_rcpt-like"/>
</dbReference>
<dbReference type="GO" id="GO:0015344">
    <property type="term" value="F:siderophore uptake transmembrane transporter activity"/>
    <property type="evidence" value="ECO:0007669"/>
    <property type="project" value="TreeGrafter"/>
</dbReference>
<feature type="domain" description="TonB-dependent transporter Oar-like beta-barrel" evidence="8">
    <location>
        <begin position="247"/>
        <end position="316"/>
    </location>
</feature>
<evidence type="ECO:0000259" key="8">
    <source>
        <dbReference type="Pfam" id="PF25183"/>
    </source>
</evidence>
<evidence type="ECO:0000256" key="6">
    <source>
        <dbReference type="ARBA" id="ARBA00023237"/>
    </source>
</evidence>
<dbReference type="Pfam" id="PF13620">
    <property type="entry name" value="CarboxypepD_reg"/>
    <property type="match status" value="1"/>
</dbReference>
<dbReference type="Proteomes" id="UP000537204">
    <property type="component" value="Unassembled WGS sequence"/>
</dbReference>
<dbReference type="Gene3D" id="2.40.170.20">
    <property type="entry name" value="TonB-dependent receptor, beta-barrel domain"/>
    <property type="match status" value="1"/>
</dbReference>
<dbReference type="GO" id="GO:0009279">
    <property type="term" value="C:cell outer membrane"/>
    <property type="evidence" value="ECO:0007669"/>
    <property type="project" value="UniProtKB-SubCell"/>
</dbReference>
<dbReference type="PANTHER" id="PTHR30069">
    <property type="entry name" value="TONB-DEPENDENT OUTER MEMBRANE RECEPTOR"/>
    <property type="match status" value="1"/>
</dbReference>
<name>A0A7W8ZLP2_9SPHI</name>
<organism evidence="9 10">
    <name type="scientific">Pedobacter cryoconitis</name>
    <dbReference type="NCBI Taxonomy" id="188932"/>
    <lineage>
        <taxon>Bacteria</taxon>
        <taxon>Pseudomonadati</taxon>
        <taxon>Bacteroidota</taxon>
        <taxon>Sphingobacteriia</taxon>
        <taxon>Sphingobacteriales</taxon>
        <taxon>Sphingobacteriaceae</taxon>
        <taxon>Pedobacter</taxon>
    </lineage>
</organism>
<comment type="caution">
    <text evidence="9">The sequence shown here is derived from an EMBL/GenBank/DDBJ whole genome shotgun (WGS) entry which is preliminary data.</text>
</comment>
<keyword evidence="5" id="KW-0472">Membrane</keyword>
<dbReference type="EMBL" id="JACHCE010000002">
    <property type="protein sequence ID" value="MBB5636185.1"/>
    <property type="molecule type" value="Genomic_DNA"/>
</dbReference>
<keyword evidence="6" id="KW-0998">Cell outer membrane</keyword>
<feature type="signal peptide" evidence="7">
    <location>
        <begin position="1"/>
        <end position="26"/>
    </location>
</feature>
<keyword evidence="2" id="KW-0813">Transport</keyword>
<dbReference type="InterPro" id="IPR057601">
    <property type="entry name" value="Oar-like_b-barrel"/>
</dbReference>
<reference evidence="9 10" key="1">
    <citation type="submission" date="2020-08" db="EMBL/GenBank/DDBJ databases">
        <title>Genomic Encyclopedia of Type Strains, Phase IV (KMG-V): Genome sequencing to study the core and pangenomes of soil and plant-associated prokaryotes.</title>
        <authorList>
            <person name="Whitman W."/>
        </authorList>
    </citation>
    <scope>NUCLEOTIDE SEQUENCE [LARGE SCALE GENOMIC DNA]</scope>
    <source>
        <strain evidence="9 10">S3M1</strain>
    </source>
</reference>
<dbReference type="PANTHER" id="PTHR30069:SF46">
    <property type="entry name" value="OAR PROTEIN"/>
    <property type="match status" value="1"/>
</dbReference>
<dbReference type="Pfam" id="PF25183">
    <property type="entry name" value="OMP_b-brl_4"/>
    <property type="match status" value="2"/>
</dbReference>
<evidence type="ECO:0000256" key="3">
    <source>
        <dbReference type="ARBA" id="ARBA00022452"/>
    </source>
</evidence>
<dbReference type="Gene3D" id="2.60.40.1120">
    <property type="entry name" value="Carboxypeptidase-like, regulatory domain"/>
    <property type="match status" value="1"/>
</dbReference>
<accession>A0A7W8ZLP2</accession>
<keyword evidence="3" id="KW-1134">Transmembrane beta strand</keyword>
<dbReference type="SUPFAM" id="SSF49464">
    <property type="entry name" value="Carboxypeptidase regulatory domain-like"/>
    <property type="match status" value="1"/>
</dbReference>
<comment type="subcellular location">
    <subcellularLocation>
        <location evidence="1">Cell outer membrane</location>
        <topology evidence="1">Multi-pass membrane protein</topology>
    </subcellularLocation>
</comment>
<evidence type="ECO:0000313" key="10">
    <source>
        <dbReference type="Proteomes" id="UP000537204"/>
    </source>
</evidence>
<dbReference type="GO" id="GO:0044718">
    <property type="term" value="P:siderophore transmembrane transport"/>
    <property type="evidence" value="ECO:0007669"/>
    <property type="project" value="TreeGrafter"/>
</dbReference>
<feature type="chain" id="PRO_5031489705" description="TonB-dependent transporter Oar-like beta-barrel domain-containing protein" evidence="7">
    <location>
        <begin position="27"/>
        <end position="1109"/>
    </location>
</feature>
<keyword evidence="7" id="KW-0732">Signal</keyword>
<keyword evidence="4" id="KW-0812">Transmembrane</keyword>
<evidence type="ECO:0000256" key="5">
    <source>
        <dbReference type="ARBA" id="ARBA00023136"/>
    </source>
</evidence>
<evidence type="ECO:0000256" key="4">
    <source>
        <dbReference type="ARBA" id="ARBA00022692"/>
    </source>
</evidence>
<dbReference type="RefSeq" id="WP_183881466.1">
    <property type="nucleotide sequence ID" value="NZ_JACHCE010000002.1"/>
</dbReference>
<evidence type="ECO:0000313" key="9">
    <source>
        <dbReference type="EMBL" id="MBB5636185.1"/>
    </source>
</evidence>
<sequence>MKKFLTINLSCVMLTFLLFMGLGVSAQVTTSSVNGKIKDAKGQTIPGASVLVLHVPTGTKYGAVTGSDGYFRINNLNPGGPYKITVTYVGYNKQEKEINSLGLGIDQRMDFTLTDEGQQLSEVTVKGRKGGVKVGAGTQIGEEQIKNMPTVSRSLTDLTRTTPQGSKDNSFMGTNFRYNNVTIDGAINNDAIGFSPSLGGQSGSSGMPGSSTRTNPVSIDAIQDVQVLLAPYDVKIGNFTGGSVNAVTRSGTNDVSGSVYGYGRNASLIGNNKTGDGSKEPSAFHDYQTGFRLGFPIIKNKLFFFTNEEITRRQDPVILGAGSPDMKVLTLDQAQQISDLMKNKYGIDAGAFKATDNYSIYARSNKFFNRVDWNIDDKNQLTIRNNTITSEATNLERDQSNFRFGGIDYKQTNNQSSTVAELKSRINNDMSNSLVVGYSNIHDFRTPTSNPALPQIEIGGANGGTIFLGTDREASIFNMKQKTLEFTDNFTLTKGKHTFTFGTHNELYNITYGFVNSWNGRVAYANIPDFLAGVPSRVRTNYNYADNSRDNIMANPPAQFKLNMYSVYGEDQWQVTDRFKLTYGLRFDLADMPNKQPLSSKTTGAPVDPNYGTTFTYTQPSQIKNSFFGQVQVSPRVGFNFDVLGDQSLIMRGGSGLFTGRVPFAWLGYAYYNNGVTYGAYDNKSSQVAFAPGSDPIRDALTGNGEAGFVSKQVDKNGKPINVSDANGQTQVDLIDNNFKMPKTWRTSLAFDYKTENQWKFTVEGIYTKVINDLKFQQINITDKPTYLVYDTQHQQPIYNASNTNNPLYTNAYLLSNTSKGYRYSITGQVSKSFPFGLDVMAAYTYGQSKDVTNGIRNSMESNWQLNQALSPNNPQLANSNFDIRNRIVSTVNYRFAWDKANKYVSSFSLFYSAQSGSPYSYGFLNTTINGTGQNVSLAYIPKAGETINFFKDIAAVPPSGTSAGSPAISAATQAAAFDSYIDGDKYLKTRRGNFTERNAARTPWNTQLDFRFTQDIRIIENGKHKHTLTFTYDIVNLTNLLNKNWGVQYFSPNTYNSMASIGLSPVKGAAGNATTYPTYTFNKDNASNYSKDFFASRFQMQFGLRYSF</sequence>
<dbReference type="SUPFAM" id="SSF56935">
    <property type="entry name" value="Porins"/>
    <property type="match status" value="1"/>
</dbReference>
<evidence type="ECO:0000256" key="7">
    <source>
        <dbReference type="SAM" id="SignalP"/>
    </source>
</evidence>
<evidence type="ECO:0000256" key="2">
    <source>
        <dbReference type="ARBA" id="ARBA00022448"/>
    </source>
</evidence>
<gene>
    <name evidence="9" type="ORF">HDE68_002073</name>
</gene>
<feature type="domain" description="TonB-dependent transporter Oar-like beta-barrel" evidence="8">
    <location>
        <begin position="356"/>
        <end position="1043"/>
    </location>
</feature>
<evidence type="ECO:0000256" key="1">
    <source>
        <dbReference type="ARBA" id="ARBA00004571"/>
    </source>
</evidence>